<reference evidence="2 3" key="1">
    <citation type="submission" date="2015-09" db="EMBL/GenBank/DDBJ databases">
        <authorList>
            <consortium name="Pathogen Informatics"/>
        </authorList>
    </citation>
    <scope>NUCLEOTIDE SEQUENCE [LARGE SCALE GENOMIC DNA]</scope>
    <source>
        <strain evidence="2 3">2789STDY5834945</strain>
    </source>
</reference>
<feature type="domain" description="HNH nuclease" evidence="1">
    <location>
        <begin position="26"/>
        <end position="70"/>
    </location>
</feature>
<dbReference type="Gene3D" id="1.10.30.50">
    <property type="match status" value="1"/>
</dbReference>
<evidence type="ECO:0000259" key="1">
    <source>
        <dbReference type="Pfam" id="PF13391"/>
    </source>
</evidence>
<dbReference type="Pfam" id="PF13391">
    <property type="entry name" value="HNH_2"/>
    <property type="match status" value="1"/>
</dbReference>
<evidence type="ECO:0000313" key="2">
    <source>
        <dbReference type="EMBL" id="CUQ22735.1"/>
    </source>
</evidence>
<name>A0A174USR3_BACT4</name>
<accession>A0A174USR3</accession>
<dbReference type="InterPro" id="IPR003615">
    <property type="entry name" value="HNH_nuc"/>
</dbReference>
<organism evidence="2 3">
    <name type="scientific">Bacteroides thetaiotaomicron</name>
    <dbReference type="NCBI Taxonomy" id="818"/>
    <lineage>
        <taxon>Bacteria</taxon>
        <taxon>Pseudomonadati</taxon>
        <taxon>Bacteroidota</taxon>
        <taxon>Bacteroidia</taxon>
        <taxon>Bacteroidales</taxon>
        <taxon>Bacteroidaceae</taxon>
        <taxon>Bacteroides</taxon>
    </lineage>
</organism>
<protein>
    <submittedName>
        <fullName evidence="2">Protein of uncharacterized function (DUF968)</fullName>
    </submittedName>
</protein>
<dbReference type="AlphaFoldDB" id="A0A174USR3"/>
<dbReference type="RefSeq" id="WP_055219852.1">
    <property type="nucleotide sequence ID" value="NZ_CZBI01000004.1"/>
</dbReference>
<gene>
    <name evidence="2" type="ORF">ERS852557_03073</name>
</gene>
<dbReference type="Proteomes" id="UP000095541">
    <property type="component" value="Unassembled WGS sequence"/>
</dbReference>
<proteinExistence type="predicted"/>
<dbReference type="EMBL" id="CZBI01000004">
    <property type="protein sequence ID" value="CUQ22735.1"/>
    <property type="molecule type" value="Genomic_DNA"/>
</dbReference>
<evidence type="ECO:0000313" key="3">
    <source>
        <dbReference type="Proteomes" id="UP000095541"/>
    </source>
</evidence>
<sequence>MKQVSSKQAQRNREVAKIKQSLSPFCAICGKPAVDAAHLIPKSMYPEHYTNPQNIVGLCRECHNRYDNNLAFRRRQKRLIERVKSFDECAANRYFHL</sequence>